<gene>
    <name evidence="2" type="ORF">P7122_00300</name>
</gene>
<proteinExistence type="predicted"/>
<organism evidence="2 3">
    <name type="scientific">Winogradskyella marincola</name>
    <dbReference type="NCBI Taxonomy" id="3037795"/>
    <lineage>
        <taxon>Bacteria</taxon>
        <taxon>Pseudomonadati</taxon>
        <taxon>Bacteroidota</taxon>
        <taxon>Flavobacteriia</taxon>
        <taxon>Flavobacteriales</taxon>
        <taxon>Flavobacteriaceae</taxon>
        <taxon>Winogradskyella</taxon>
    </lineage>
</organism>
<protein>
    <submittedName>
        <fullName evidence="2">Uncharacterized protein</fullName>
    </submittedName>
</protein>
<evidence type="ECO:0000256" key="1">
    <source>
        <dbReference type="SAM" id="Phobius"/>
    </source>
</evidence>
<keyword evidence="1" id="KW-1133">Transmembrane helix</keyword>
<dbReference type="Proteomes" id="UP001529085">
    <property type="component" value="Unassembled WGS sequence"/>
</dbReference>
<evidence type="ECO:0000313" key="2">
    <source>
        <dbReference type="EMBL" id="MDG4714296.1"/>
    </source>
</evidence>
<comment type="caution">
    <text evidence="2">The sequence shown here is derived from an EMBL/GenBank/DDBJ whole genome shotgun (WGS) entry which is preliminary data.</text>
</comment>
<evidence type="ECO:0000313" key="3">
    <source>
        <dbReference type="Proteomes" id="UP001529085"/>
    </source>
</evidence>
<reference evidence="2 3" key="1">
    <citation type="submission" date="2023-03" db="EMBL/GenBank/DDBJ databases">
        <title>Strain YYF002 represents a novel species in the genus Winogradskyella isolated from seawater.</title>
        <authorList>
            <person name="Fu Z.-Y."/>
        </authorList>
    </citation>
    <scope>NUCLEOTIDE SEQUENCE [LARGE SCALE GENOMIC DNA]</scope>
    <source>
        <strain evidence="2 3">YYF002</strain>
    </source>
</reference>
<dbReference type="EMBL" id="JARSBN010000001">
    <property type="protein sequence ID" value="MDG4714296.1"/>
    <property type="molecule type" value="Genomic_DNA"/>
</dbReference>
<keyword evidence="1" id="KW-0812">Transmembrane</keyword>
<dbReference type="RefSeq" id="WP_278003788.1">
    <property type="nucleotide sequence ID" value="NZ_JARSBN010000001.1"/>
</dbReference>
<keyword evidence="1" id="KW-0472">Membrane</keyword>
<name>A0ABT6FWX5_9FLAO</name>
<sequence length="103" mass="11930">MKKLKLRPFLIIFFTLMVIQFLIVFLDVQLTKSKSDLTAVTNPVIAIFSLPISAIHRGLPFYVNESLYVRAVYWMVNLFLQSAVIYLGVLSLKRVRRKIKKLA</sequence>
<feature type="transmembrane region" description="Helical" evidence="1">
    <location>
        <begin position="71"/>
        <end position="92"/>
    </location>
</feature>
<accession>A0ABT6FWX5</accession>
<keyword evidence="3" id="KW-1185">Reference proteome</keyword>
<feature type="transmembrane region" description="Helical" evidence="1">
    <location>
        <begin position="6"/>
        <end position="28"/>
    </location>
</feature>